<protein>
    <submittedName>
        <fullName evidence="2">Unannotated protein</fullName>
    </submittedName>
</protein>
<sequence>MRPSTNALGITHQNESAGGKQVDEQLHAVGKHRGQCLHAFDRRSVGKFVEEFDQLGVVGGQCPRAPAHFVREEQLTARRGPEAVWCDLE</sequence>
<reference evidence="2" key="1">
    <citation type="submission" date="2020-05" db="EMBL/GenBank/DDBJ databases">
        <authorList>
            <person name="Chiriac C."/>
            <person name="Salcher M."/>
            <person name="Ghai R."/>
            <person name="Kavagutti S V."/>
        </authorList>
    </citation>
    <scope>NUCLEOTIDE SEQUENCE</scope>
</reference>
<dbReference type="EMBL" id="CAFBIZ010000091">
    <property type="protein sequence ID" value="CAB4849615.1"/>
    <property type="molecule type" value="Genomic_DNA"/>
</dbReference>
<organism evidence="2">
    <name type="scientific">freshwater metagenome</name>
    <dbReference type="NCBI Taxonomy" id="449393"/>
    <lineage>
        <taxon>unclassified sequences</taxon>
        <taxon>metagenomes</taxon>
        <taxon>ecological metagenomes</taxon>
    </lineage>
</organism>
<dbReference type="AlphaFoldDB" id="A0A6J7BWZ3"/>
<proteinExistence type="predicted"/>
<evidence type="ECO:0000313" key="2">
    <source>
        <dbReference type="EMBL" id="CAB4849615.1"/>
    </source>
</evidence>
<evidence type="ECO:0000256" key="1">
    <source>
        <dbReference type="SAM" id="MobiDB-lite"/>
    </source>
</evidence>
<gene>
    <name evidence="2" type="ORF">UFOPK3268_00818</name>
</gene>
<accession>A0A6J7BWZ3</accession>
<feature type="region of interest" description="Disordered" evidence="1">
    <location>
        <begin position="1"/>
        <end position="20"/>
    </location>
</feature>
<name>A0A6J7BWZ3_9ZZZZ</name>
<feature type="compositionally biased region" description="Polar residues" evidence="1">
    <location>
        <begin position="1"/>
        <end position="16"/>
    </location>
</feature>